<reference evidence="2" key="1">
    <citation type="submission" date="2016-04" db="EMBL/GenBank/DDBJ databases">
        <authorList>
            <person name="Quiroz-Castaneda R.E."/>
            <person name="Martinez-Ocampo F."/>
        </authorList>
    </citation>
    <scope>NUCLEOTIDE SEQUENCE [LARGE SCALE GENOMIC DNA]</scope>
    <source>
        <strain evidence="2">INIFAP01</strain>
    </source>
</reference>
<dbReference type="EMBL" id="LWUJ01000010">
    <property type="protein sequence ID" value="OAL10685.1"/>
    <property type="molecule type" value="Genomic_DNA"/>
</dbReference>
<keyword evidence="2" id="KW-1185">Reference proteome</keyword>
<sequence>MLPSLKLGIGVATIGTIAGAGYAGSTYFLNNDQNNIDNNKDTDKEEDNPITTTSIRTKIESEFQYILLKTEGQTDDSYWQENWKNYKTENTNNDTGKDIFKLEGWVKGGSKDLVEQLKSKCLELSGANLSGENDPTYSNVTKYCSRGVTVKEDAEKKGKTILVTDPNGSHKNIWNTRNTNKDSLKDSLDKLNIKGTDLNADKIREGCATAKSQNKQAQEYQKIYDAYVKVCTKQDGDTE</sequence>
<dbReference type="STRING" id="432608.A6V39_01275"/>
<name>A0A1A9QFD8_9MOLU</name>
<dbReference type="RefSeq" id="WP_187149921.1">
    <property type="nucleotide sequence ID" value="NZ_LWUJ01000010.1"/>
</dbReference>
<proteinExistence type="predicted"/>
<gene>
    <name evidence="1" type="ORF">A6V39_01275</name>
</gene>
<evidence type="ECO:0000313" key="1">
    <source>
        <dbReference type="EMBL" id="OAL10685.1"/>
    </source>
</evidence>
<dbReference type="Proteomes" id="UP000077623">
    <property type="component" value="Unassembled WGS sequence"/>
</dbReference>
<protein>
    <submittedName>
        <fullName evidence="1">Uncharacterized protein</fullName>
    </submittedName>
</protein>
<comment type="caution">
    <text evidence="1">The sequence shown here is derived from an EMBL/GenBank/DDBJ whole genome shotgun (WGS) entry which is preliminary data.</text>
</comment>
<evidence type="ECO:0000313" key="2">
    <source>
        <dbReference type="Proteomes" id="UP000077623"/>
    </source>
</evidence>
<dbReference type="AlphaFoldDB" id="A0A1A9QFD8"/>
<accession>A0A1A9QFD8</accession>
<organism evidence="1 2">
    <name type="scientific">Candidatus Mycoplasma haematobovis</name>
    <dbReference type="NCBI Taxonomy" id="432608"/>
    <lineage>
        <taxon>Bacteria</taxon>
        <taxon>Bacillati</taxon>
        <taxon>Mycoplasmatota</taxon>
        <taxon>Mollicutes</taxon>
        <taxon>Mycoplasmataceae</taxon>
        <taxon>Mycoplasma</taxon>
    </lineage>
</organism>